<dbReference type="Gene3D" id="3.40.50.1390">
    <property type="entry name" value="Resolvase, N-terminal catalytic domain"/>
    <property type="match status" value="1"/>
</dbReference>
<keyword evidence="1" id="KW-0238">DNA-binding</keyword>
<evidence type="ECO:0000256" key="2">
    <source>
        <dbReference type="ARBA" id="ARBA00023172"/>
    </source>
</evidence>
<protein>
    <recommendedName>
        <fullName evidence="3">Resolvase/invertase-type recombinase catalytic domain-containing protein</fullName>
    </recommendedName>
</protein>
<dbReference type="PANTHER" id="PTHR30461">
    <property type="entry name" value="DNA-INVERTASE FROM LAMBDOID PROPHAGE"/>
    <property type="match status" value="1"/>
</dbReference>
<dbReference type="InterPro" id="IPR036162">
    <property type="entry name" value="Resolvase-like_N_sf"/>
</dbReference>
<evidence type="ECO:0000313" key="4">
    <source>
        <dbReference type="EMBL" id="GGL48860.1"/>
    </source>
</evidence>
<feature type="domain" description="Resolvase/invertase-type recombinase catalytic" evidence="3">
    <location>
        <begin position="13"/>
        <end position="126"/>
    </location>
</feature>
<keyword evidence="5" id="KW-1185">Reference proteome</keyword>
<dbReference type="PANTHER" id="PTHR30461:SF2">
    <property type="entry name" value="SERINE RECOMBINASE PINE-RELATED"/>
    <property type="match status" value="1"/>
</dbReference>
<evidence type="ECO:0000256" key="1">
    <source>
        <dbReference type="ARBA" id="ARBA00023125"/>
    </source>
</evidence>
<sequence>MSAEDWSPSDLPAVSYIRVAPTTTDEAAREVERQRAKIGLAADRLGLRMADEFVDVGYSGLSMDRPDLRRLLHHVTAHRVGFCVVATRDRLSEDPEDMADIDQAVDDALVAIVVAADHIGPERDGG</sequence>
<dbReference type="SMART" id="SM00857">
    <property type="entry name" value="Resolvase"/>
    <property type="match status" value="1"/>
</dbReference>
<gene>
    <name evidence="4" type="ORF">GCM10011575_03600</name>
</gene>
<proteinExistence type="predicted"/>
<keyword evidence="2" id="KW-0233">DNA recombination</keyword>
<dbReference type="EMBL" id="BMMZ01000001">
    <property type="protein sequence ID" value="GGL48860.1"/>
    <property type="molecule type" value="Genomic_DNA"/>
</dbReference>
<dbReference type="GO" id="GO:0000150">
    <property type="term" value="F:DNA strand exchange activity"/>
    <property type="evidence" value="ECO:0007669"/>
    <property type="project" value="InterPro"/>
</dbReference>
<evidence type="ECO:0000313" key="5">
    <source>
        <dbReference type="Proteomes" id="UP000613840"/>
    </source>
</evidence>
<dbReference type="AlphaFoldDB" id="A0A917S2M3"/>
<dbReference type="SUPFAM" id="SSF53041">
    <property type="entry name" value="Resolvase-like"/>
    <property type="match status" value="1"/>
</dbReference>
<dbReference type="Pfam" id="PF00239">
    <property type="entry name" value="Resolvase"/>
    <property type="match status" value="1"/>
</dbReference>
<evidence type="ECO:0000259" key="3">
    <source>
        <dbReference type="SMART" id="SM00857"/>
    </source>
</evidence>
<accession>A0A917S2M3</accession>
<dbReference type="InterPro" id="IPR050639">
    <property type="entry name" value="SSR_resolvase"/>
</dbReference>
<dbReference type="CDD" id="cd00338">
    <property type="entry name" value="Ser_Recombinase"/>
    <property type="match status" value="1"/>
</dbReference>
<name>A0A917S2M3_9ACTN</name>
<organism evidence="4 5">
    <name type="scientific">Microlunatus endophyticus</name>
    <dbReference type="NCBI Taxonomy" id="1716077"/>
    <lineage>
        <taxon>Bacteria</taxon>
        <taxon>Bacillati</taxon>
        <taxon>Actinomycetota</taxon>
        <taxon>Actinomycetes</taxon>
        <taxon>Propionibacteriales</taxon>
        <taxon>Propionibacteriaceae</taxon>
        <taxon>Microlunatus</taxon>
    </lineage>
</organism>
<reference evidence="4" key="1">
    <citation type="journal article" date="2014" name="Int. J. Syst. Evol. Microbiol.">
        <title>Complete genome sequence of Corynebacterium casei LMG S-19264T (=DSM 44701T), isolated from a smear-ripened cheese.</title>
        <authorList>
            <consortium name="US DOE Joint Genome Institute (JGI-PGF)"/>
            <person name="Walter F."/>
            <person name="Albersmeier A."/>
            <person name="Kalinowski J."/>
            <person name="Ruckert C."/>
        </authorList>
    </citation>
    <scope>NUCLEOTIDE SEQUENCE</scope>
    <source>
        <strain evidence="4">CGMCC 4.7306</strain>
    </source>
</reference>
<dbReference type="Proteomes" id="UP000613840">
    <property type="component" value="Unassembled WGS sequence"/>
</dbReference>
<dbReference type="RefSeq" id="WP_188893452.1">
    <property type="nucleotide sequence ID" value="NZ_BMMZ01000001.1"/>
</dbReference>
<reference evidence="4" key="2">
    <citation type="submission" date="2020-09" db="EMBL/GenBank/DDBJ databases">
        <authorList>
            <person name="Sun Q."/>
            <person name="Zhou Y."/>
        </authorList>
    </citation>
    <scope>NUCLEOTIDE SEQUENCE</scope>
    <source>
        <strain evidence="4">CGMCC 4.7306</strain>
    </source>
</reference>
<dbReference type="GO" id="GO:0003677">
    <property type="term" value="F:DNA binding"/>
    <property type="evidence" value="ECO:0007669"/>
    <property type="project" value="UniProtKB-KW"/>
</dbReference>
<comment type="caution">
    <text evidence="4">The sequence shown here is derived from an EMBL/GenBank/DDBJ whole genome shotgun (WGS) entry which is preliminary data.</text>
</comment>
<dbReference type="InterPro" id="IPR006119">
    <property type="entry name" value="Resolv_N"/>
</dbReference>